<dbReference type="GO" id="GO:0071218">
    <property type="term" value="P:cellular response to misfolded protein"/>
    <property type="evidence" value="ECO:0007669"/>
    <property type="project" value="TreeGrafter"/>
</dbReference>
<organism evidence="4">
    <name type="scientific">Lutzomyia longipalpis</name>
    <name type="common">Sand fly</name>
    <dbReference type="NCBI Taxonomy" id="7200"/>
    <lineage>
        <taxon>Eukaryota</taxon>
        <taxon>Metazoa</taxon>
        <taxon>Ecdysozoa</taxon>
        <taxon>Arthropoda</taxon>
        <taxon>Hexapoda</taxon>
        <taxon>Insecta</taxon>
        <taxon>Pterygota</taxon>
        <taxon>Neoptera</taxon>
        <taxon>Endopterygota</taxon>
        <taxon>Diptera</taxon>
        <taxon>Nematocera</taxon>
        <taxon>Psychodoidea</taxon>
        <taxon>Psychodidae</taxon>
        <taxon>Lutzomyia</taxon>
        <taxon>Lutzomyia</taxon>
    </lineage>
</organism>
<evidence type="ECO:0000256" key="2">
    <source>
        <dbReference type="SAM" id="SignalP"/>
    </source>
</evidence>
<evidence type="ECO:0000256" key="1">
    <source>
        <dbReference type="ARBA" id="ARBA00006235"/>
    </source>
</evidence>
<dbReference type="SUPFAM" id="SSF52540">
    <property type="entry name" value="P-loop containing nucleoside triphosphate hydrolases"/>
    <property type="match status" value="1"/>
</dbReference>
<dbReference type="Pfam" id="PF21376">
    <property type="entry name" value="TOR1A_C"/>
    <property type="match status" value="1"/>
</dbReference>
<dbReference type="GO" id="GO:0012505">
    <property type="term" value="C:endomembrane system"/>
    <property type="evidence" value="ECO:0007669"/>
    <property type="project" value="UniProtKB-ARBA"/>
</dbReference>
<dbReference type="PANTHER" id="PTHR10760:SF2">
    <property type="entry name" value="LD13476P-RELATED"/>
    <property type="match status" value="1"/>
</dbReference>
<dbReference type="InterPro" id="IPR010448">
    <property type="entry name" value="Torsin"/>
</dbReference>
<protein>
    <submittedName>
        <fullName evidence="4">Putative torsin-like protein</fullName>
    </submittedName>
</protein>
<comment type="similarity">
    <text evidence="1">Belongs to the ClpA/ClpB family. Torsin subfamily.</text>
</comment>
<evidence type="ECO:0000313" key="4">
    <source>
        <dbReference type="EMBL" id="MBC1177742.1"/>
    </source>
</evidence>
<dbReference type="PANTHER" id="PTHR10760">
    <property type="entry name" value="TORSIN"/>
    <property type="match status" value="1"/>
</dbReference>
<feature type="signal peptide" evidence="2">
    <location>
        <begin position="1"/>
        <end position="21"/>
    </location>
</feature>
<name>A0A7G3AUU8_LUTLO</name>
<dbReference type="EMBL" id="GITU01009039">
    <property type="protein sequence ID" value="MBC1177742.1"/>
    <property type="molecule type" value="Transcribed_RNA"/>
</dbReference>
<evidence type="ECO:0000259" key="3">
    <source>
        <dbReference type="Pfam" id="PF21376"/>
    </source>
</evidence>
<dbReference type="GO" id="GO:0005737">
    <property type="term" value="C:cytoplasm"/>
    <property type="evidence" value="ECO:0007669"/>
    <property type="project" value="UniProtKB-ARBA"/>
</dbReference>
<dbReference type="GO" id="GO:0016887">
    <property type="term" value="F:ATP hydrolysis activity"/>
    <property type="evidence" value="ECO:0007669"/>
    <property type="project" value="InterPro"/>
</dbReference>
<dbReference type="Gene3D" id="3.40.50.300">
    <property type="entry name" value="P-loop containing nucleotide triphosphate hydrolases"/>
    <property type="match status" value="1"/>
</dbReference>
<proteinExistence type="inferred from homology"/>
<dbReference type="VEuPathDB" id="VectorBase:LLONM1_007072"/>
<accession>A0A7G3AUU8</accession>
<dbReference type="Pfam" id="PF06309">
    <property type="entry name" value="Torsin"/>
    <property type="match status" value="1"/>
</dbReference>
<dbReference type="InterPro" id="IPR027417">
    <property type="entry name" value="P-loop_NTPase"/>
</dbReference>
<feature type="chain" id="PRO_5029011761" evidence="2">
    <location>
        <begin position="22"/>
        <end position="346"/>
    </location>
</feature>
<dbReference type="GO" id="GO:0005524">
    <property type="term" value="F:ATP binding"/>
    <property type="evidence" value="ECO:0007669"/>
    <property type="project" value="InterPro"/>
</dbReference>
<sequence length="346" mass="39084">MSSFWVILLCFFGIVVELCLCLEPLTTIGLAGATLTALGYNYDTIKVNTYCRWYECCIPDHVPADINHFKAELEKSLFGQHIALKVVTDALFYHYSNPQKSSKPLVMSFQGTPGIGKTFITNVMKSSIYKEGVDSKFVYKFHGRASFPREDMVSKYKQEVIDTVTSALAACPLSLFIFDEVDKMPMKILEGITMMLDHQHAKGKFDSTKAVFVFISNAGGLEISQQLASLMRKGLTREDTELHHFEKLTEVSLYNSNGALGKSGTIENAVIDHFIPFLPLEQRHIQKCIENEFKRVGISEPTKEQINEVLKDVTYEKEQTFFAVYGCKKLEKKVGLVAWQARRGDL</sequence>
<dbReference type="InterPro" id="IPR049337">
    <property type="entry name" value="TOR1A_C"/>
</dbReference>
<dbReference type="AlphaFoldDB" id="A0A7G3AUU8"/>
<reference evidence="4" key="1">
    <citation type="journal article" date="2020" name="BMC">
        <title>Leishmania infection induces a limited differential gene expression in the sand fly midgut.</title>
        <authorList>
            <person name="Coutinho-Abreu I.V."/>
            <person name="Serafim T.D."/>
            <person name="Meneses C."/>
            <person name="Kamhawi S."/>
            <person name="Oliveira F."/>
            <person name="Valenzuela J.G."/>
        </authorList>
    </citation>
    <scope>NUCLEOTIDE SEQUENCE</scope>
    <source>
        <strain evidence="4">Jacobina</strain>
        <tissue evidence="4">Midgut</tissue>
    </source>
</reference>
<keyword evidence="2" id="KW-0732">Signal</keyword>
<feature type="domain" description="Torsin-1A C-terminal" evidence="3">
    <location>
        <begin position="280"/>
        <end position="333"/>
    </location>
</feature>